<protein>
    <submittedName>
        <fullName evidence="1">Uncharacterized protein</fullName>
    </submittedName>
</protein>
<evidence type="ECO:0000313" key="1">
    <source>
        <dbReference type="EMBL" id="GFT82699.1"/>
    </source>
</evidence>
<dbReference type="AlphaFoldDB" id="A0A8X6PVC6"/>
<dbReference type="EMBL" id="BMAW01023432">
    <property type="protein sequence ID" value="GFT82699.1"/>
    <property type="molecule type" value="Genomic_DNA"/>
</dbReference>
<gene>
    <name evidence="1" type="ORF">NPIL_79131</name>
</gene>
<keyword evidence="2" id="KW-1185">Reference proteome</keyword>
<organism evidence="1 2">
    <name type="scientific">Nephila pilipes</name>
    <name type="common">Giant wood spider</name>
    <name type="synonym">Nephila maculata</name>
    <dbReference type="NCBI Taxonomy" id="299642"/>
    <lineage>
        <taxon>Eukaryota</taxon>
        <taxon>Metazoa</taxon>
        <taxon>Ecdysozoa</taxon>
        <taxon>Arthropoda</taxon>
        <taxon>Chelicerata</taxon>
        <taxon>Arachnida</taxon>
        <taxon>Araneae</taxon>
        <taxon>Araneomorphae</taxon>
        <taxon>Entelegynae</taxon>
        <taxon>Araneoidea</taxon>
        <taxon>Nephilidae</taxon>
        <taxon>Nephila</taxon>
    </lineage>
</organism>
<comment type="caution">
    <text evidence="1">The sequence shown here is derived from an EMBL/GenBank/DDBJ whole genome shotgun (WGS) entry which is preliminary data.</text>
</comment>
<dbReference type="Proteomes" id="UP000887013">
    <property type="component" value="Unassembled WGS sequence"/>
</dbReference>
<reference evidence="1" key="1">
    <citation type="submission" date="2020-08" db="EMBL/GenBank/DDBJ databases">
        <title>Multicomponent nature underlies the extraordinary mechanical properties of spider dragline silk.</title>
        <authorList>
            <person name="Kono N."/>
            <person name="Nakamura H."/>
            <person name="Mori M."/>
            <person name="Yoshida Y."/>
            <person name="Ohtoshi R."/>
            <person name="Malay A.D."/>
            <person name="Moran D.A.P."/>
            <person name="Tomita M."/>
            <person name="Numata K."/>
            <person name="Arakawa K."/>
        </authorList>
    </citation>
    <scope>NUCLEOTIDE SEQUENCE</scope>
</reference>
<accession>A0A8X6PVC6</accession>
<proteinExistence type="predicted"/>
<name>A0A8X6PVC6_NEPPI</name>
<sequence length="87" mass="9912">MTSDRYTAVVTEMNRRATSTRVTSIAAASIAVIVDDYMESKRIVRLEWSTYSPYFISSETLWDTFGVLRRHIYPSPATLKDSQTAVE</sequence>
<evidence type="ECO:0000313" key="2">
    <source>
        <dbReference type="Proteomes" id="UP000887013"/>
    </source>
</evidence>